<dbReference type="AlphaFoldDB" id="E3FGE2"/>
<evidence type="ECO:0000256" key="1">
    <source>
        <dbReference type="SAM" id="MobiDB-lite"/>
    </source>
</evidence>
<dbReference type="HOGENOM" id="CLU_542798_0_0_7"/>
<feature type="compositionally biased region" description="Polar residues" evidence="1">
    <location>
        <begin position="391"/>
        <end position="413"/>
    </location>
</feature>
<dbReference type="STRING" id="378806.STAUR_2473"/>
<dbReference type="Proteomes" id="UP000001351">
    <property type="component" value="Chromosome"/>
</dbReference>
<sequence length="502" mass="55691">MIPYELPESWGLERLRSACDLTVAWTRATADDRSRQDLRRKHRGLRAPQPGALRLPLRAISIGSFFNPEFVAPRCLEPGTVAWLLARHRSTWLPDWLFVGWSGRTGRGRDAWPPVVLAALIVLRWSEQGMSRRGAVARAATDITWRAAMGLELGGDTPSEKTLRKFEKFLQQRHGDTQLPRYLLLHEHVVRACLSAGIARERRPTWVTDSTPMGCYGAVRDTVRLIGDGLRSLASLWARATRATLEAVAQEWKTPLLLEKSTKGAFRVDWHDDAARARVVSKLAETVTTVVADIRRTLGSDAVRASLQKSVLRRCRHLLRVVSQDLETDGNGKLVVARKVAADRLISLSDPEARHGRKRRARRSMASKSICSATSPAGFCCHSPSRAGTCTTGSRPTDSFAGPTNSTRVSTGYSGIPRTEARTCDTPSNGRSASACFRLRLLWSTRRVAWVRLASPSTSTPPSHLPPRRHERRPATVLVQRTRGACAALRLAQGRLRRVPAQ</sequence>
<dbReference type="InterPro" id="IPR008490">
    <property type="entry name" value="Transposase_InsH_N"/>
</dbReference>
<dbReference type="Pfam" id="PF05598">
    <property type="entry name" value="DUF772"/>
    <property type="match status" value="1"/>
</dbReference>
<keyword evidence="4" id="KW-1185">Reference proteome</keyword>
<dbReference type="OrthoDB" id="3313640at2"/>
<dbReference type="EMBL" id="CP002271">
    <property type="protein sequence ID" value="ADO70277.1"/>
    <property type="molecule type" value="Genomic_DNA"/>
</dbReference>
<accession>E3FGE2</accession>
<name>E3FGE2_STIAD</name>
<evidence type="ECO:0000313" key="3">
    <source>
        <dbReference type="EMBL" id="ADO70277.1"/>
    </source>
</evidence>
<feature type="domain" description="Transposase InsH N-terminal" evidence="2">
    <location>
        <begin position="106"/>
        <end position="167"/>
    </location>
</feature>
<feature type="region of interest" description="Disordered" evidence="1">
    <location>
        <begin position="391"/>
        <end position="418"/>
    </location>
</feature>
<dbReference type="KEGG" id="sur:STAUR_2473"/>
<evidence type="ECO:0000259" key="2">
    <source>
        <dbReference type="Pfam" id="PF05598"/>
    </source>
</evidence>
<protein>
    <submittedName>
        <fullName evidence="3">Transposase</fullName>
    </submittedName>
</protein>
<gene>
    <name evidence="3" type="ordered locus">STAUR_2473</name>
</gene>
<evidence type="ECO:0000313" key="4">
    <source>
        <dbReference type="Proteomes" id="UP000001351"/>
    </source>
</evidence>
<dbReference type="eggNOG" id="COG3039">
    <property type="taxonomic scope" value="Bacteria"/>
</dbReference>
<reference evidence="3 4" key="1">
    <citation type="journal article" date="2011" name="Mol. Biol. Evol.">
        <title>Comparative genomic analysis of fruiting body formation in Myxococcales.</title>
        <authorList>
            <person name="Huntley S."/>
            <person name="Hamann N."/>
            <person name="Wegener-Feldbrugge S."/>
            <person name="Treuner-Lange A."/>
            <person name="Kube M."/>
            <person name="Reinhardt R."/>
            <person name="Klages S."/>
            <person name="Muller R."/>
            <person name="Ronning C.M."/>
            <person name="Nierman W.C."/>
            <person name="Sogaard-Andersen L."/>
        </authorList>
    </citation>
    <scope>NUCLEOTIDE SEQUENCE [LARGE SCALE GENOMIC DNA]</scope>
    <source>
        <strain evidence="3 4">DW4/3-1</strain>
    </source>
</reference>
<organism evidence="3 4">
    <name type="scientific">Stigmatella aurantiaca (strain DW4/3-1)</name>
    <dbReference type="NCBI Taxonomy" id="378806"/>
    <lineage>
        <taxon>Bacteria</taxon>
        <taxon>Pseudomonadati</taxon>
        <taxon>Myxococcota</taxon>
        <taxon>Myxococcia</taxon>
        <taxon>Myxococcales</taxon>
        <taxon>Cystobacterineae</taxon>
        <taxon>Archangiaceae</taxon>
        <taxon>Stigmatella</taxon>
    </lineage>
</organism>
<proteinExistence type="predicted"/>